<keyword evidence="3" id="KW-1185">Reference proteome</keyword>
<accession>A0A097EP38</accession>
<keyword evidence="1" id="KW-0812">Transmembrane</keyword>
<dbReference type="HOGENOM" id="CLU_1319379_0_0_6"/>
<evidence type="ECO:0000256" key="1">
    <source>
        <dbReference type="SAM" id="Phobius"/>
    </source>
</evidence>
<sequence length="208" mass="24051">MADFLAFTQIIMIIAVYISLGYDLSVDKYVKWFIVNKKFNTLDHYVSLYANIILKTSALVCLIIILHYILIFCFPALYKLFSGINYFYCNFVFIGVITVILNMIYFTGRIIRCYLGSRYYVLIAQMLPFVFICLGLVFIRSSLTKDDLYVLDLLYIASFALTAGIAFLVLRKISKKRIVIKYKPFDFKINNFVRTGFAFAKSGISAYI</sequence>
<name>A0A097EP38_9GAMM</name>
<dbReference type="Proteomes" id="UP000029672">
    <property type="component" value="Chromosome"/>
</dbReference>
<feature type="transmembrane region" description="Helical" evidence="1">
    <location>
        <begin position="84"/>
        <end position="107"/>
    </location>
</feature>
<reference evidence="2 3" key="1">
    <citation type="submission" date="2014-10" db="EMBL/GenBank/DDBJ databases">
        <title>Whole genome sequence of Francisella endociliophora strain FSC1006, isolated from a laboratory culture of the marine ciliate Euplotes raikovi.</title>
        <authorList>
            <person name="Granberg M."/>
            <person name="Backman S."/>
            <person name="Lundmark E."/>
            <person name="Nilsson E."/>
            <person name="Karlsson E."/>
            <person name="Thelaus J."/>
            <person name="Ohrman C."/>
            <person name="Larkeryd A."/>
            <person name="Stenberg P."/>
        </authorList>
    </citation>
    <scope>NUCLEOTIDE SEQUENCE [LARGE SCALE GENOMIC DNA]</scope>
    <source>
        <strain evidence="2 3">FSC1006</strain>
    </source>
</reference>
<keyword evidence="1" id="KW-1133">Transmembrane helix</keyword>
<keyword evidence="1" id="KW-0472">Membrane</keyword>
<feature type="transmembrane region" description="Helical" evidence="1">
    <location>
        <begin position="119"/>
        <end position="141"/>
    </location>
</feature>
<evidence type="ECO:0000313" key="2">
    <source>
        <dbReference type="EMBL" id="AIT09327.1"/>
    </source>
</evidence>
<feature type="transmembrane region" description="Helical" evidence="1">
    <location>
        <begin position="45"/>
        <end position="78"/>
    </location>
</feature>
<organism evidence="2 3">
    <name type="scientific">Candidatus Francisella endociliophora</name>
    <dbReference type="NCBI Taxonomy" id="653937"/>
    <lineage>
        <taxon>Bacteria</taxon>
        <taxon>Pseudomonadati</taxon>
        <taxon>Pseudomonadota</taxon>
        <taxon>Gammaproteobacteria</taxon>
        <taxon>Thiotrichales</taxon>
        <taxon>Francisellaceae</taxon>
        <taxon>Francisella</taxon>
    </lineage>
</organism>
<feature type="transmembrane region" description="Helical" evidence="1">
    <location>
        <begin position="153"/>
        <end position="170"/>
    </location>
</feature>
<evidence type="ECO:0000313" key="3">
    <source>
        <dbReference type="Proteomes" id="UP000029672"/>
    </source>
</evidence>
<feature type="transmembrane region" description="Helical" evidence="1">
    <location>
        <begin position="6"/>
        <end position="24"/>
    </location>
</feature>
<dbReference type="KEGG" id="frf:LO80_04655"/>
<dbReference type="RefSeq" id="WP_040008997.1">
    <property type="nucleotide sequence ID" value="NZ_CP009574.1"/>
</dbReference>
<proteinExistence type="predicted"/>
<dbReference type="EMBL" id="CP009574">
    <property type="protein sequence ID" value="AIT09327.1"/>
    <property type="molecule type" value="Genomic_DNA"/>
</dbReference>
<dbReference type="AlphaFoldDB" id="A0A097EP38"/>
<protein>
    <submittedName>
        <fullName evidence="2">Uncharacterized protein</fullName>
    </submittedName>
</protein>
<gene>
    <name evidence="2" type="ORF">LO80_04655</name>
</gene>